<keyword evidence="2" id="KW-1185">Reference proteome</keyword>
<evidence type="ECO:0000313" key="1">
    <source>
        <dbReference type="EMBL" id="MFC3456366.1"/>
    </source>
</evidence>
<dbReference type="Proteomes" id="UP001595645">
    <property type="component" value="Unassembled WGS sequence"/>
</dbReference>
<organism evidence="1 2">
    <name type="scientific">Amycolatopsis speibonae</name>
    <dbReference type="NCBI Taxonomy" id="1450224"/>
    <lineage>
        <taxon>Bacteria</taxon>
        <taxon>Bacillati</taxon>
        <taxon>Actinomycetota</taxon>
        <taxon>Actinomycetes</taxon>
        <taxon>Pseudonocardiales</taxon>
        <taxon>Pseudonocardiaceae</taxon>
        <taxon>Amycolatopsis</taxon>
    </lineage>
</organism>
<proteinExistence type="predicted"/>
<evidence type="ECO:0000313" key="2">
    <source>
        <dbReference type="Proteomes" id="UP001595645"/>
    </source>
</evidence>
<protein>
    <submittedName>
        <fullName evidence="1">Uncharacterized protein</fullName>
    </submittedName>
</protein>
<gene>
    <name evidence="1" type="ORF">ACFOSH_43700</name>
</gene>
<accession>A0ABV7PD68</accession>
<dbReference type="RefSeq" id="WP_378247648.1">
    <property type="nucleotide sequence ID" value="NZ_JBHRWK010000160.1"/>
</dbReference>
<sequence>MITPDPGQAAADLTTLSHPEAADQKIREYADLIGAYGSIGLLDKFRVFVTGDLQKRLRSRTRLPSSVS</sequence>
<reference evidence="2" key="1">
    <citation type="journal article" date="2019" name="Int. J. Syst. Evol. Microbiol.">
        <title>The Global Catalogue of Microorganisms (GCM) 10K type strain sequencing project: providing services to taxonomists for standard genome sequencing and annotation.</title>
        <authorList>
            <consortium name="The Broad Institute Genomics Platform"/>
            <consortium name="The Broad Institute Genome Sequencing Center for Infectious Disease"/>
            <person name="Wu L."/>
            <person name="Ma J."/>
        </authorList>
    </citation>
    <scope>NUCLEOTIDE SEQUENCE [LARGE SCALE GENOMIC DNA]</scope>
    <source>
        <strain evidence="2">CGMCC 4.7676</strain>
    </source>
</reference>
<name>A0ABV7PD68_9PSEU</name>
<dbReference type="EMBL" id="JBHRWK010000160">
    <property type="protein sequence ID" value="MFC3456366.1"/>
    <property type="molecule type" value="Genomic_DNA"/>
</dbReference>
<comment type="caution">
    <text evidence="1">The sequence shown here is derived from an EMBL/GenBank/DDBJ whole genome shotgun (WGS) entry which is preliminary data.</text>
</comment>